<evidence type="ECO:0000313" key="3">
    <source>
        <dbReference type="Proteomes" id="UP000488956"/>
    </source>
</evidence>
<dbReference type="Proteomes" id="UP000488956">
    <property type="component" value="Unassembled WGS sequence"/>
</dbReference>
<organism evidence="2 3">
    <name type="scientific">Phytophthora fragariae</name>
    <dbReference type="NCBI Taxonomy" id="53985"/>
    <lineage>
        <taxon>Eukaryota</taxon>
        <taxon>Sar</taxon>
        <taxon>Stramenopiles</taxon>
        <taxon>Oomycota</taxon>
        <taxon>Peronosporomycetes</taxon>
        <taxon>Peronosporales</taxon>
        <taxon>Peronosporaceae</taxon>
        <taxon>Phytophthora</taxon>
    </lineage>
</organism>
<accession>A0A6G0KK72</accession>
<feature type="region of interest" description="Disordered" evidence="1">
    <location>
        <begin position="164"/>
        <end position="183"/>
    </location>
</feature>
<proteinExistence type="predicted"/>
<evidence type="ECO:0000313" key="2">
    <source>
        <dbReference type="EMBL" id="KAE9090369.1"/>
    </source>
</evidence>
<name>A0A6G0KK72_9STRA</name>
<dbReference type="AlphaFoldDB" id="A0A6G0KK72"/>
<evidence type="ECO:0000256" key="1">
    <source>
        <dbReference type="SAM" id="MobiDB-lite"/>
    </source>
</evidence>
<reference evidence="2 3" key="1">
    <citation type="submission" date="2018-09" db="EMBL/GenBank/DDBJ databases">
        <title>Genomic investigation of the strawberry pathogen Phytophthora fragariae indicates pathogenicity is determined by transcriptional variation in three key races.</title>
        <authorList>
            <person name="Adams T.M."/>
            <person name="Armitage A.D."/>
            <person name="Sobczyk M.K."/>
            <person name="Bates H.J."/>
            <person name="Dunwell J.M."/>
            <person name="Nellist C.F."/>
            <person name="Harrison R.J."/>
        </authorList>
    </citation>
    <scope>NUCLEOTIDE SEQUENCE [LARGE SCALE GENOMIC DNA]</scope>
    <source>
        <strain evidence="2 3">ONT-3</strain>
    </source>
</reference>
<evidence type="ECO:0008006" key="4">
    <source>
        <dbReference type="Google" id="ProtNLM"/>
    </source>
</evidence>
<gene>
    <name evidence="2" type="ORF">PF010_g18608</name>
</gene>
<comment type="caution">
    <text evidence="2">The sequence shown here is derived from an EMBL/GenBank/DDBJ whole genome shotgun (WGS) entry which is preliminary data.</text>
</comment>
<sequence length="248" mass="28254">MDAVRSYNMLRVSEKTLWPPQRDAERTISSRTPPPNYQAQWQGILLLTATNPASTETYQETWELRCLPEGTFRSPQAVKQALNTFARAEGYGVVHKSTYKDKHDELRCVVYGCDRHGEKRTHHLHPQKDRRRNVASQKCGCRMEVSVVRVQGRDGEAVWALKHRERSTPPPPSRNPASHPVHHRKAMTTALRASIATDNDTRTRGSDSCSYLPGDTRYSYHLPLYLQRACEGCHLRAGQIVLSSIYSM</sequence>
<dbReference type="EMBL" id="QXFX01001432">
    <property type="protein sequence ID" value="KAE9090369.1"/>
    <property type="molecule type" value="Genomic_DNA"/>
</dbReference>
<protein>
    <recommendedName>
        <fullName evidence="4">FAR1 domain-containing protein</fullName>
    </recommendedName>
</protein>